<feature type="region of interest" description="Disordered" evidence="1">
    <location>
        <begin position="1688"/>
        <end position="1740"/>
    </location>
</feature>
<evidence type="ECO:0000256" key="1">
    <source>
        <dbReference type="SAM" id="MobiDB-lite"/>
    </source>
</evidence>
<feature type="compositionally biased region" description="Low complexity" evidence="1">
    <location>
        <begin position="1990"/>
        <end position="2001"/>
    </location>
</feature>
<feature type="compositionally biased region" description="Acidic residues" evidence="1">
    <location>
        <begin position="1536"/>
        <end position="1552"/>
    </location>
</feature>
<name>A0AAE0JHX7_9PEZI</name>
<feature type="compositionally biased region" description="Acidic residues" evidence="1">
    <location>
        <begin position="1699"/>
        <end position="1712"/>
    </location>
</feature>
<feature type="region of interest" description="Disordered" evidence="1">
    <location>
        <begin position="2226"/>
        <end position="2274"/>
    </location>
</feature>
<feature type="region of interest" description="Disordered" evidence="1">
    <location>
        <begin position="2045"/>
        <end position="2078"/>
    </location>
</feature>
<evidence type="ECO:0000313" key="3">
    <source>
        <dbReference type="Proteomes" id="UP001278500"/>
    </source>
</evidence>
<feature type="region of interest" description="Disordered" evidence="1">
    <location>
        <begin position="1036"/>
        <end position="1062"/>
    </location>
</feature>
<feature type="compositionally biased region" description="Polar residues" evidence="1">
    <location>
        <begin position="1037"/>
        <end position="1059"/>
    </location>
</feature>
<proteinExistence type="predicted"/>
<feature type="region of interest" description="Disordered" evidence="1">
    <location>
        <begin position="228"/>
        <end position="258"/>
    </location>
</feature>
<feature type="compositionally biased region" description="Polar residues" evidence="1">
    <location>
        <begin position="1971"/>
        <end position="1980"/>
    </location>
</feature>
<dbReference type="RefSeq" id="XP_062682627.1">
    <property type="nucleotide sequence ID" value="XM_062830451.1"/>
</dbReference>
<accession>A0AAE0JHX7</accession>
<feature type="region of interest" description="Disordered" evidence="1">
    <location>
        <begin position="1772"/>
        <end position="2033"/>
    </location>
</feature>
<feature type="compositionally biased region" description="Basic residues" evidence="1">
    <location>
        <begin position="1566"/>
        <end position="1581"/>
    </location>
</feature>
<comment type="caution">
    <text evidence="2">The sequence shown here is derived from an EMBL/GenBank/DDBJ whole genome shotgun (WGS) entry which is preliminary data.</text>
</comment>
<feature type="region of interest" description="Disordered" evidence="1">
    <location>
        <begin position="2105"/>
        <end position="2187"/>
    </location>
</feature>
<feature type="compositionally biased region" description="Basic residues" evidence="1">
    <location>
        <begin position="1806"/>
        <end position="1821"/>
    </location>
</feature>
<dbReference type="EMBL" id="JAUEPP010000003">
    <property type="protein sequence ID" value="KAK3347545.1"/>
    <property type="molecule type" value="Genomic_DNA"/>
</dbReference>
<reference evidence="2" key="1">
    <citation type="journal article" date="2023" name="Mol. Phylogenet. Evol.">
        <title>Genome-scale phylogeny and comparative genomics of the fungal order Sordariales.</title>
        <authorList>
            <person name="Hensen N."/>
            <person name="Bonometti L."/>
            <person name="Westerberg I."/>
            <person name="Brannstrom I.O."/>
            <person name="Guillou S."/>
            <person name="Cros-Aarteil S."/>
            <person name="Calhoun S."/>
            <person name="Haridas S."/>
            <person name="Kuo A."/>
            <person name="Mondo S."/>
            <person name="Pangilinan J."/>
            <person name="Riley R."/>
            <person name="LaButti K."/>
            <person name="Andreopoulos B."/>
            <person name="Lipzen A."/>
            <person name="Chen C."/>
            <person name="Yan M."/>
            <person name="Daum C."/>
            <person name="Ng V."/>
            <person name="Clum A."/>
            <person name="Steindorff A."/>
            <person name="Ohm R.A."/>
            <person name="Martin F."/>
            <person name="Silar P."/>
            <person name="Natvig D.O."/>
            <person name="Lalanne C."/>
            <person name="Gautier V."/>
            <person name="Ament-Velasquez S.L."/>
            <person name="Kruys A."/>
            <person name="Hutchinson M.I."/>
            <person name="Powell A.J."/>
            <person name="Barry K."/>
            <person name="Miller A.N."/>
            <person name="Grigoriev I.V."/>
            <person name="Debuchy R."/>
            <person name="Gladieux P."/>
            <person name="Hiltunen Thoren M."/>
            <person name="Johannesson H."/>
        </authorList>
    </citation>
    <scope>NUCLEOTIDE SEQUENCE</scope>
    <source>
        <strain evidence="2">CBS 560.94</strain>
    </source>
</reference>
<gene>
    <name evidence="2" type="ORF">B0H65DRAFT_570441</name>
</gene>
<evidence type="ECO:0000313" key="2">
    <source>
        <dbReference type="EMBL" id="KAK3347545.1"/>
    </source>
</evidence>
<reference evidence="2" key="2">
    <citation type="submission" date="2023-06" db="EMBL/GenBank/DDBJ databases">
        <authorList>
            <consortium name="Lawrence Berkeley National Laboratory"/>
            <person name="Haridas S."/>
            <person name="Hensen N."/>
            <person name="Bonometti L."/>
            <person name="Westerberg I."/>
            <person name="Brannstrom I.O."/>
            <person name="Guillou S."/>
            <person name="Cros-Aarteil S."/>
            <person name="Calhoun S."/>
            <person name="Kuo A."/>
            <person name="Mondo S."/>
            <person name="Pangilinan J."/>
            <person name="Riley R."/>
            <person name="Labutti K."/>
            <person name="Andreopoulos B."/>
            <person name="Lipzen A."/>
            <person name="Chen C."/>
            <person name="Yanf M."/>
            <person name="Daum C."/>
            <person name="Ng V."/>
            <person name="Clum A."/>
            <person name="Steindorff A."/>
            <person name="Ohm R."/>
            <person name="Martin F."/>
            <person name="Silar P."/>
            <person name="Natvig D."/>
            <person name="Lalanne C."/>
            <person name="Gautier V."/>
            <person name="Ament-Velasquez S.L."/>
            <person name="Kruys A."/>
            <person name="Hutchinson M.I."/>
            <person name="Powell A.J."/>
            <person name="Barry K."/>
            <person name="Miller A.N."/>
            <person name="Grigoriev I.V."/>
            <person name="Debuchy R."/>
            <person name="Gladieux P."/>
            <person name="Thoren M.H."/>
            <person name="Johannesson H."/>
        </authorList>
    </citation>
    <scope>NUCLEOTIDE SEQUENCE</scope>
    <source>
        <strain evidence="2">CBS 560.94</strain>
    </source>
</reference>
<sequence length="2274" mass="253678">MPWGIPFFRNRTENQNQKKRGSSSKSPKNANKPINSSSTNRVTKPRPRASSTGNLEKSTKSASTTIQKAIDSAGSSKSVPITNPYASRLFGTDPSNLTSFNLQRPNPAAVTLSPSELAIQKRDQRQADLAQRKAQEEHDNQLRLASYRRVDPTVTPSSDVFQTILYSIRNHLDSPTSTLNELLKARFSPEDRDLLLPADWERNPVLAELQGKNSERYSRLVKGEVKGWATKKESTSSKGSSTKGKKGDKKKGEGEENEGWAKEADLAFKLTCLYFGLPVAPMGWEQSETRRWWEKKMMKGVTQKGGYGAGYDEVEDDMGNIVRRPREDPIKFLNCYGKRVFEKDAVREPDPVLETYNALPQFPETLRELDPEGDYINADALRAVLPDKLDFSFGLRGGGDFDDEDEEVVDEEEEHSMDVDEPVELFPSPENALVSLRGGGPLKDIGEVFKDIDRGKYRLSTEAYYAFAQTDNHKDGLKSRLEGERGGVENLWIPLYGYQGIVWFHIGMLNTFVDAVDRLLGFGVRAGASYKLYLFDRNKEYKTRAQKEAFSRNNRNTLDVACKGPGDYSNDHIAWNWVIGHLGSLGHDTNGSPLARQKVLFVAGPLDPVPYQWEPTDVHNVAKLVLEWDGMPDMNRPDVAYLRMPIAGDPSTVDVHTNQFAPWMAQVCRVLCAGRIPNRPGQPFVPDAYIGVKVTSDPRYGGDDNDDGTYGGLTFNFDQWLSILQAHKDSRNQPIVLRAWTSESPSGNIDRWHMFVPGVSYQYSDNCAILHSEFKDSKLVHAKIRNMLESGLGLEQLQDLEHIEVHLPGESFLADAREQSEVLIPVDSNGKLDKQGVQRLAELLEQWYNWLKEKPGVPPAKNGVDMFPQFITLQPVYREYALVCDEDHEQTLEWNPRETSLAEFRGLVEELWSPGRFSVDYYPESSRVRLTQNELEGAPMLVVLPTTTELEWYKIRDMVVWPELVVQVYDDQLDVFGDIYAQPFGYRDIYKTKDADVLYSSLSNKDDLPNANSLRFGRDYQLWAEEVPWSHGELRTIQPSDRQPQPAPGTTASQQSRTPQAAVEVNQHNTNPMGFASNLPPPRPTHTGVFSASRKLDLNAMNPSEKGRFLREFSYANPLTVDFVKGIPVHIPPIDQLLDCKFDSTPRLANRVLTPSEARLLQQKYFEMRTIILEREEKCHFPGCDAAFPYSSGLMARHIKAAHTAEKCNFCADPLYQHWTVAQRFQHFASKHADILGALQTTRPINGASANDDHPNPFQFQRELTWGFCCRCGRDHSVLASKLDRFHHDLVCYPGAAHHEIHPWKACTVCGERIHTDDPSSAKAHKHPDVARGAGTGYKPDFCAQCGLELRKLEVADREKHAHFCRGHCGGKGRNSSSFNVRFCPWCGLEMEMTTSTSADGNGNGSKTIDVVAAQRHIDSCVAKPEDDKRTFGPIHPVSHLAYYYGVPKGAKTARVDVPEGVIPLKQWLGRSAAMGGVGERKPLRAKKGERVGPAGARDLTMGTVVPAGIFGNATQGGPGPATTAAKRARFADVVEEVEPEEEDEDEDEEMSDLSILSEDEPAGKKAGKRPARAGGKRKRAPFTSDDPTYKPTWSWDPSDHSSEFMSDDESAPRPSAAKKAKTVAEPEVKTTPKVSFRPTGKGGKKKLAPFQSEDPSYKPPKGYSNELDESDLSDVAADPLDISLWPQPHEVVKFPGDDVVDEPEDEEEEEREPAPPPATKGKGATKNITATKPPRPAKTLALTAAAQKAAAKAAAAAQSSFVERIILPAPKKILPTIHGIREPNSDATTSSSEDEEDSDEEPKKGKGKGKGKAAAKKAAPKKAAACGRVTTRGKAKQAAAVDDSDEEGEEDEEEEEGEEAQSPVSATALDQDIEDEEGPPANPPALKAMKVKALRAPDSPTATGTRSRGLNAKMMQLPSGSGGGESSSLSKSSNNTNTNSPSKPRSRGRGRPKVSLSPNPRLFGKGTSPDPLQSPTSPSRTRHQARTDSSPSSSSSQTQSRLAHLNHLKARYAKLQTSPPSPPSRIEFDSPLVTRARESRMMRDAYTGASPSAPVHPGSPWAALQKQAESQEREDDEYYAMAIDKYYQKIEDEQDRLLEEIEREERLLLQTESRDRQRERERERNNQKQKEKEKEKEREDLEKEFERVKQLQAEAARRQIRQRAETQEAMEAREAAEAAEAVEAVEAAERMERIQRKREVEHDEDEDEDEEIEQEWEEYIRRVKRRKEEERRRANERALERLKGRGQGQMPPPGRVTDEDLEALARSYPGTVA</sequence>
<protein>
    <submittedName>
        <fullName evidence="2">Uncharacterized protein</fullName>
    </submittedName>
</protein>
<dbReference type="Proteomes" id="UP001278500">
    <property type="component" value="Unassembled WGS sequence"/>
</dbReference>
<dbReference type="GeneID" id="87867605"/>
<keyword evidence="3" id="KW-1185">Reference proteome</keyword>
<organism evidence="2 3">
    <name type="scientific">Neurospora tetraspora</name>
    <dbReference type="NCBI Taxonomy" id="94610"/>
    <lineage>
        <taxon>Eukaryota</taxon>
        <taxon>Fungi</taxon>
        <taxon>Dikarya</taxon>
        <taxon>Ascomycota</taxon>
        <taxon>Pezizomycotina</taxon>
        <taxon>Sordariomycetes</taxon>
        <taxon>Sordariomycetidae</taxon>
        <taxon>Sordariales</taxon>
        <taxon>Sordariaceae</taxon>
        <taxon>Neurospora</taxon>
    </lineage>
</organism>
<feature type="compositionally biased region" description="Low complexity" evidence="1">
    <location>
        <begin position="1927"/>
        <end position="1944"/>
    </location>
</feature>
<feature type="compositionally biased region" description="Acidic residues" evidence="1">
    <location>
        <begin position="2203"/>
        <end position="2215"/>
    </location>
</feature>
<feature type="region of interest" description="Disordered" evidence="1">
    <location>
        <begin position="2196"/>
        <end position="2215"/>
    </location>
</feature>
<feature type="compositionally biased region" description="Basic and acidic residues" evidence="1">
    <location>
        <begin position="2163"/>
        <end position="2177"/>
    </location>
</feature>
<feature type="region of interest" description="Disordered" evidence="1">
    <location>
        <begin position="1536"/>
        <end position="1674"/>
    </location>
</feature>
<feature type="compositionally biased region" description="Basic and acidic residues" evidence="1">
    <location>
        <begin position="2105"/>
        <end position="2150"/>
    </location>
</feature>
<feature type="compositionally biased region" description="Low complexity" evidence="1">
    <location>
        <begin position="23"/>
        <end position="38"/>
    </location>
</feature>
<feature type="region of interest" description="Disordered" evidence="1">
    <location>
        <begin position="1"/>
        <end position="81"/>
    </location>
</feature>
<feature type="compositionally biased region" description="Polar residues" evidence="1">
    <location>
        <begin position="49"/>
        <end position="81"/>
    </location>
</feature>
<feature type="compositionally biased region" description="Basic and acidic residues" evidence="1">
    <location>
        <begin position="2226"/>
        <end position="2244"/>
    </location>
</feature>
<feature type="compositionally biased region" description="Acidic residues" evidence="1">
    <location>
        <begin position="1843"/>
        <end position="1860"/>
    </location>
</feature>